<dbReference type="EMBL" id="CADCXU010020180">
    <property type="protein sequence ID" value="CAB0008143.1"/>
    <property type="molecule type" value="Genomic_DNA"/>
</dbReference>
<gene>
    <name evidence="1" type="ORF">NTEN_LOCUS13389</name>
</gene>
<protein>
    <submittedName>
        <fullName evidence="1">Uncharacterized protein</fullName>
    </submittedName>
</protein>
<sequence>MFVMEDIPALTLCGLFMISVPRLSPFPGLQETSGIRACRDSTGVLMQHCSHFVKLSLLR</sequence>
<accession>A0A6H5GWC3</accession>
<reference evidence="1 2" key="1">
    <citation type="submission" date="2020-02" db="EMBL/GenBank/DDBJ databases">
        <authorList>
            <person name="Ferguson B K."/>
        </authorList>
    </citation>
    <scope>NUCLEOTIDE SEQUENCE [LARGE SCALE GENOMIC DNA]</scope>
</reference>
<feature type="non-terminal residue" evidence="1">
    <location>
        <position position="59"/>
    </location>
</feature>
<dbReference type="Proteomes" id="UP000479000">
    <property type="component" value="Unassembled WGS sequence"/>
</dbReference>
<keyword evidence="2" id="KW-1185">Reference proteome</keyword>
<proteinExistence type="predicted"/>
<organism evidence="1 2">
    <name type="scientific">Nesidiocoris tenuis</name>
    <dbReference type="NCBI Taxonomy" id="355587"/>
    <lineage>
        <taxon>Eukaryota</taxon>
        <taxon>Metazoa</taxon>
        <taxon>Ecdysozoa</taxon>
        <taxon>Arthropoda</taxon>
        <taxon>Hexapoda</taxon>
        <taxon>Insecta</taxon>
        <taxon>Pterygota</taxon>
        <taxon>Neoptera</taxon>
        <taxon>Paraneoptera</taxon>
        <taxon>Hemiptera</taxon>
        <taxon>Heteroptera</taxon>
        <taxon>Panheteroptera</taxon>
        <taxon>Cimicomorpha</taxon>
        <taxon>Miridae</taxon>
        <taxon>Dicyphina</taxon>
        <taxon>Nesidiocoris</taxon>
    </lineage>
</organism>
<dbReference type="AlphaFoldDB" id="A0A6H5GWC3"/>
<name>A0A6H5GWC3_9HEMI</name>
<evidence type="ECO:0000313" key="1">
    <source>
        <dbReference type="EMBL" id="CAB0008143.1"/>
    </source>
</evidence>
<evidence type="ECO:0000313" key="2">
    <source>
        <dbReference type="Proteomes" id="UP000479000"/>
    </source>
</evidence>